<comment type="caution">
    <text evidence="2">The sequence shown here is derived from an EMBL/GenBank/DDBJ whole genome shotgun (WGS) entry which is preliminary data.</text>
</comment>
<reference evidence="2 3" key="1">
    <citation type="submission" date="2023-08" db="EMBL/GenBank/DDBJ databases">
        <authorList>
            <person name="Park J.-S."/>
        </authorList>
    </citation>
    <scope>NUCLEOTIDE SEQUENCE [LARGE SCALE GENOMIC DNA]</scope>
    <source>
        <strain evidence="2 3">2205SS18-9</strain>
    </source>
</reference>
<evidence type="ECO:0000313" key="3">
    <source>
        <dbReference type="Proteomes" id="UP001231941"/>
    </source>
</evidence>
<keyword evidence="1" id="KW-1133">Transmembrane helix</keyword>
<keyword evidence="1" id="KW-0472">Membrane</keyword>
<dbReference type="RefSeq" id="WP_305990871.1">
    <property type="nucleotide sequence ID" value="NZ_JAVAMP010000001.1"/>
</dbReference>
<dbReference type="Proteomes" id="UP001231941">
    <property type="component" value="Unassembled WGS sequence"/>
</dbReference>
<feature type="transmembrane region" description="Helical" evidence="1">
    <location>
        <begin position="52"/>
        <end position="72"/>
    </location>
</feature>
<dbReference type="Pfam" id="PF01554">
    <property type="entry name" value="MatE"/>
    <property type="match status" value="1"/>
</dbReference>
<name>A0ABT9IVJ3_9BACL</name>
<dbReference type="InterPro" id="IPR002528">
    <property type="entry name" value="MATE_fam"/>
</dbReference>
<accession>A0ABT9IVJ3</accession>
<evidence type="ECO:0000256" key="1">
    <source>
        <dbReference type="SAM" id="Phobius"/>
    </source>
</evidence>
<gene>
    <name evidence="2" type="ORF">Q5Y73_04655</name>
</gene>
<organism evidence="2 3">
    <name type="scientific">Chengkuizengella axinellae</name>
    <dbReference type="NCBI Taxonomy" id="3064388"/>
    <lineage>
        <taxon>Bacteria</taxon>
        <taxon>Bacillati</taxon>
        <taxon>Bacillota</taxon>
        <taxon>Bacilli</taxon>
        <taxon>Bacillales</taxon>
        <taxon>Paenibacillaceae</taxon>
        <taxon>Chengkuizengella</taxon>
    </lineage>
</organism>
<sequence>MVSSVSESAMNSWSLVGRTDEIFRMAGFAFATSTIILAGQNFGRNQLERVKQIYKTNVVLGLICCLLLALIYNLIAHPLFSLFSSVSLAFILVYWFGLGLHGVFIAIAIVNSLFLFVSYFLTQLYLKKMKFKNITS</sequence>
<keyword evidence="3" id="KW-1185">Reference proteome</keyword>
<feature type="transmembrane region" description="Helical" evidence="1">
    <location>
        <begin position="103"/>
        <end position="126"/>
    </location>
</feature>
<evidence type="ECO:0000313" key="2">
    <source>
        <dbReference type="EMBL" id="MDP5273384.1"/>
    </source>
</evidence>
<protein>
    <submittedName>
        <fullName evidence="2">MATE family efflux transporter</fullName>
    </submittedName>
</protein>
<feature type="transmembrane region" description="Helical" evidence="1">
    <location>
        <begin position="21"/>
        <end position="40"/>
    </location>
</feature>
<proteinExistence type="predicted"/>
<keyword evidence="1" id="KW-0812">Transmembrane</keyword>
<dbReference type="EMBL" id="JAVAMP010000001">
    <property type="protein sequence ID" value="MDP5273384.1"/>
    <property type="molecule type" value="Genomic_DNA"/>
</dbReference>